<keyword evidence="1" id="KW-0812">Transmembrane</keyword>
<sequence length="77" mass="9091">MYGFGGYGGLFSGWIPMFLWLIVIVCVVYLVIYFLDRRGHKSHSSKTSAEDLLRERYVRGEIDTETFLEMKKHLREK</sequence>
<organism evidence="2 3">
    <name type="scientific">Alicyclobacillus ferrooxydans</name>
    <dbReference type="NCBI Taxonomy" id="471514"/>
    <lineage>
        <taxon>Bacteria</taxon>
        <taxon>Bacillati</taxon>
        <taxon>Bacillota</taxon>
        <taxon>Bacilli</taxon>
        <taxon>Bacillales</taxon>
        <taxon>Alicyclobacillaceae</taxon>
        <taxon>Alicyclobacillus</taxon>
    </lineage>
</organism>
<evidence type="ECO:0000313" key="3">
    <source>
        <dbReference type="Proteomes" id="UP000050482"/>
    </source>
</evidence>
<keyword evidence="3" id="KW-1185">Reference proteome</keyword>
<accession>A0A0P9CDM9</accession>
<name>A0A0P9CDM9_9BACL</name>
<keyword evidence="1" id="KW-0472">Membrane</keyword>
<proteinExistence type="predicted"/>
<evidence type="ECO:0000313" key="2">
    <source>
        <dbReference type="EMBL" id="KPV43850.1"/>
    </source>
</evidence>
<dbReference type="EMBL" id="LJCO01000045">
    <property type="protein sequence ID" value="KPV43850.1"/>
    <property type="molecule type" value="Genomic_DNA"/>
</dbReference>
<keyword evidence="1" id="KW-1133">Transmembrane helix</keyword>
<feature type="transmembrane region" description="Helical" evidence="1">
    <location>
        <begin position="14"/>
        <end position="35"/>
    </location>
</feature>
<evidence type="ECO:0000256" key="1">
    <source>
        <dbReference type="SAM" id="Phobius"/>
    </source>
</evidence>
<protein>
    <recommendedName>
        <fullName evidence="4">SHOCT domain-containing protein</fullName>
    </recommendedName>
</protein>
<dbReference type="PATRIC" id="fig|471514.4.peg.5105"/>
<dbReference type="Proteomes" id="UP000050482">
    <property type="component" value="Unassembled WGS sequence"/>
</dbReference>
<dbReference type="STRING" id="471514.AN477_10280"/>
<dbReference type="OrthoDB" id="2377099at2"/>
<reference evidence="2 3" key="1">
    <citation type="submission" date="2015-09" db="EMBL/GenBank/DDBJ databases">
        <title>Draft genome sequence of Alicyclobacillus ferrooxydans DSM 22381.</title>
        <authorList>
            <person name="Hemp J."/>
        </authorList>
    </citation>
    <scope>NUCLEOTIDE SEQUENCE [LARGE SCALE GENOMIC DNA]</scope>
    <source>
        <strain evidence="2 3">TC-34</strain>
    </source>
</reference>
<gene>
    <name evidence="2" type="ORF">AN477_10280</name>
</gene>
<evidence type="ECO:0008006" key="4">
    <source>
        <dbReference type="Google" id="ProtNLM"/>
    </source>
</evidence>
<comment type="caution">
    <text evidence="2">The sequence shown here is derived from an EMBL/GenBank/DDBJ whole genome shotgun (WGS) entry which is preliminary data.</text>
</comment>
<dbReference type="AlphaFoldDB" id="A0A0P9CDM9"/>